<name>A0A4Q7KFT5_9PSEU</name>
<gene>
    <name evidence="1" type="ORF">EV193_114124</name>
</gene>
<dbReference type="InterPro" id="IPR021607">
    <property type="entry name" value="DUF3224"/>
</dbReference>
<reference evidence="1 2" key="1">
    <citation type="submission" date="2019-02" db="EMBL/GenBank/DDBJ databases">
        <title>Genomic Encyclopedia of Type Strains, Phase IV (KMG-IV): sequencing the most valuable type-strain genomes for metagenomic binning, comparative biology and taxonomic classification.</title>
        <authorList>
            <person name="Goeker M."/>
        </authorList>
    </citation>
    <scope>NUCLEOTIDE SEQUENCE [LARGE SCALE GENOMIC DNA]</scope>
    <source>
        <strain evidence="1 2">DSM 101727</strain>
    </source>
</reference>
<dbReference type="Pfam" id="PF11528">
    <property type="entry name" value="DUF3224"/>
    <property type="match status" value="1"/>
</dbReference>
<dbReference type="InterPro" id="IPR023159">
    <property type="entry name" value="SO1590-like_sf"/>
</dbReference>
<accession>A0A4Q7KFT5</accession>
<evidence type="ECO:0000313" key="2">
    <source>
        <dbReference type="Proteomes" id="UP000294257"/>
    </source>
</evidence>
<protein>
    <submittedName>
        <fullName evidence="1">Uncharacterized protein DUF3224</fullName>
    </submittedName>
</protein>
<dbReference type="SUPFAM" id="SSF159238">
    <property type="entry name" value="SO1590-like"/>
    <property type="match status" value="1"/>
</dbReference>
<keyword evidence="2" id="KW-1185">Reference proteome</keyword>
<evidence type="ECO:0000313" key="1">
    <source>
        <dbReference type="EMBL" id="RZS31431.1"/>
    </source>
</evidence>
<comment type="caution">
    <text evidence="1">The sequence shown here is derived from an EMBL/GenBank/DDBJ whole genome shotgun (WGS) entry which is preliminary data.</text>
</comment>
<dbReference type="AlphaFoldDB" id="A0A4Q7KFT5"/>
<dbReference type="Gene3D" id="2.40.350.10">
    <property type="entry name" value="SO1590-like"/>
    <property type="match status" value="1"/>
</dbReference>
<sequence length="136" mass="14423">MMSHMTIATGTFDLHDWEQEVAEEGPGSQVGRVTNRKTFHGDIEGSTTCTLLTVAVPDASGEFQGTAYVGVERITGSVHGRRGSFTVTHLANLATGMSVSVVAGSATDELAGLTGELSITRHDDGSHTYSFDYDLE</sequence>
<organism evidence="1 2">
    <name type="scientific">Herbihabitans rhizosphaerae</name>
    <dbReference type="NCBI Taxonomy" id="1872711"/>
    <lineage>
        <taxon>Bacteria</taxon>
        <taxon>Bacillati</taxon>
        <taxon>Actinomycetota</taxon>
        <taxon>Actinomycetes</taxon>
        <taxon>Pseudonocardiales</taxon>
        <taxon>Pseudonocardiaceae</taxon>
        <taxon>Herbihabitans</taxon>
    </lineage>
</organism>
<dbReference type="EMBL" id="SGWQ01000014">
    <property type="protein sequence ID" value="RZS31431.1"/>
    <property type="molecule type" value="Genomic_DNA"/>
</dbReference>
<dbReference type="Proteomes" id="UP000294257">
    <property type="component" value="Unassembled WGS sequence"/>
</dbReference>
<proteinExistence type="predicted"/>